<evidence type="ECO:0000313" key="2">
    <source>
        <dbReference type="Proteomes" id="UP000243518"/>
    </source>
</evidence>
<name>A0AAQ1G7I4_9GAMM</name>
<dbReference type="CDD" id="cd09736">
    <property type="entry name" value="Csy2_I-F"/>
    <property type="match status" value="1"/>
</dbReference>
<reference evidence="1 2" key="1">
    <citation type="submission" date="2016-10" db="EMBL/GenBank/DDBJ databases">
        <authorList>
            <person name="Varghese N."/>
            <person name="Submissions S."/>
        </authorList>
    </citation>
    <scope>NUCLEOTIDE SEQUENCE [LARGE SCALE GENOMIC DNA]</scope>
    <source>
        <strain evidence="1 2">CECT 8317</strain>
    </source>
</reference>
<dbReference type="RefSeq" id="WP_088275469.1">
    <property type="nucleotide sequence ID" value="NZ_FNVE01000005.1"/>
</dbReference>
<evidence type="ECO:0000313" key="1">
    <source>
        <dbReference type="EMBL" id="SEG35730.1"/>
    </source>
</evidence>
<gene>
    <name evidence="1" type="ORF">SAMN05216586_105186</name>
</gene>
<organism evidence="1 2">
    <name type="scientific">Halopseudomonas aestusnigri</name>
    <dbReference type="NCBI Taxonomy" id="857252"/>
    <lineage>
        <taxon>Bacteria</taxon>
        <taxon>Pseudomonadati</taxon>
        <taxon>Pseudomonadota</taxon>
        <taxon>Gammaproteobacteria</taxon>
        <taxon>Pseudomonadales</taxon>
        <taxon>Pseudomonadaceae</taxon>
        <taxon>Halopseudomonas</taxon>
    </lineage>
</organism>
<dbReference type="AlphaFoldDB" id="A0AAQ1G7I4"/>
<accession>A0AAQ1G7I4</accession>
<dbReference type="EMBL" id="FNVE01000005">
    <property type="protein sequence ID" value="SEG35730.1"/>
    <property type="molecule type" value="Genomic_DNA"/>
</dbReference>
<proteinExistence type="predicted"/>
<dbReference type="InterPro" id="IPR013398">
    <property type="entry name" value="CRISPR-assoc_prot_Csy2"/>
</dbReference>
<dbReference type="NCBIfam" id="TIGR02565">
    <property type="entry name" value="cas_Csy2"/>
    <property type="match status" value="1"/>
</dbReference>
<comment type="caution">
    <text evidence="1">The sequence shown here is derived from an EMBL/GenBank/DDBJ whole genome shotgun (WGS) entry which is preliminary data.</text>
</comment>
<dbReference type="Proteomes" id="UP000243518">
    <property type="component" value="Unassembled WGS sequence"/>
</dbReference>
<sequence>MTEINSLLILPRLRVQAANAVSGPLSWGFPSPTAFTGFAHALERRLTAELPGGFAGVGIICHQFEPQVYRPAGSYTRVFCLTRNPVNKDGATASLVEEGKAHLEVTLVIALADWVPEDDRAWVLASISRVAMSMRLAGGSLLPQRPGPPYAPRLEEWPSAEADRHDAFRSLRRHWLPGFALTLREDRLAQGLQRLRETRPNATALDALLDLSRLNIEPNAEPEPNGSTEWHVRRREGWLVPLPIGYAGLGELYAPGEVLNSRDAETPVRFVESLYSIGEWVSPHRVSCLEQLLWHHQADPEAGIYRCINRYTDYLTDAAEGIA</sequence>
<keyword evidence="2" id="KW-1185">Reference proteome</keyword>
<protein>
    <submittedName>
        <fullName evidence="1">CRISPR-associated protein Csy2</fullName>
    </submittedName>
</protein>
<dbReference type="Pfam" id="PF09614">
    <property type="entry name" value="Cas_Csy2"/>
    <property type="match status" value="1"/>
</dbReference>